<gene>
    <name evidence="2" type="ordered locus">PERMA_1006</name>
</gene>
<dbReference type="PANTHER" id="PTHR43745:SF2">
    <property type="entry name" value="NITROREDUCTASE MJ1384-RELATED"/>
    <property type="match status" value="1"/>
</dbReference>
<evidence type="ECO:0000259" key="1">
    <source>
        <dbReference type="Pfam" id="PF00881"/>
    </source>
</evidence>
<dbReference type="NCBIfam" id="TIGR03605">
    <property type="entry name" value="antibiot_sagB"/>
    <property type="match status" value="1"/>
</dbReference>
<dbReference type="CDD" id="cd02142">
    <property type="entry name" value="McbC_SagB-like_oxidoreductase"/>
    <property type="match status" value="1"/>
</dbReference>
<dbReference type="Gene3D" id="3.40.109.10">
    <property type="entry name" value="NADH Oxidase"/>
    <property type="match status" value="1"/>
</dbReference>
<dbReference type="InterPro" id="IPR000415">
    <property type="entry name" value="Nitroreductase-like"/>
</dbReference>
<dbReference type="OrthoDB" id="9801593at2"/>
<dbReference type="Pfam" id="PF00881">
    <property type="entry name" value="Nitroreductase"/>
    <property type="match status" value="1"/>
</dbReference>
<dbReference type="HOGENOM" id="CLU_059362_3_1_0"/>
<dbReference type="InterPro" id="IPR052544">
    <property type="entry name" value="Bacteriocin_Proc_Enz"/>
</dbReference>
<keyword evidence="3" id="KW-1185">Reference proteome</keyword>
<dbReference type="SUPFAM" id="SSF55469">
    <property type="entry name" value="FMN-dependent nitroreductase-like"/>
    <property type="match status" value="1"/>
</dbReference>
<organism evidence="2 3">
    <name type="scientific">Persephonella marina (strain DSM 14350 / EX-H1)</name>
    <dbReference type="NCBI Taxonomy" id="123214"/>
    <lineage>
        <taxon>Bacteria</taxon>
        <taxon>Pseudomonadati</taxon>
        <taxon>Aquificota</taxon>
        <taxon>Aquificia</taxon>
        <taxon>Aquificales</taxon>
        <taxon>Hydrogenothermaceae</taxon>
        <taxon>Persephonella</taxon>
    </lineage>
</organism>
<dbReference type="STRING" id="123214.PERMA_1006"/>
<sequence>MKKIKLPEVSISGRMPLEKALLKRRSHRSFRRSPLSFQDVSQLLWAGQGITGNDGFRTSPSAGALYPIELYLVAGDVEEINSGVYRYDPYSHSIISILEKDVRNLLYESALYQEYILNAPISIVITAEFERTTVKYGSRGVRYVYMEAGHVSQNIYLQATSLGLGTVSIGAFYDEVVKKVLNTAYEPIYIMPVGRIMRI</sequence>
<dbReference type="eggNOG" id="COG0778">
    <property type="taxonomic scope" value="Bacteria"/>
</dbReference>
<protein>
    <submittedName>
        <fullName evidence="2">NAD</fullName>
    </submittedName>
</protein>
<dbReference type="EMBL" id="CP001230">
    <property type="protein sequence ID" value="ACO03248.1"/>
    <property type="molecule type" value="Genomic_DNA"/>
</dbReference>
<feature type="domain" description="Nitroreductase" evidence="1">
    <location>
        <begin position="22"/>
        <end position="195"/>
    </location>
</feature>
<dbReference type="RefSeq" id="WP_012675487.1">
    <property type="nucleotide sequence ID" value="NC_012440.1"/>
</dbReference>
<dbReference type="GO" id="GO:0016491">
    <property type="term" value="F:oxidoreductase activity"/>
    <property type="evidence" value="ECO:0007669"/>
    <property type="project" value="InterPro"/>
</dbReference>
<dbReference type="PaxDb" id="123214-PERMA_1006"/>
<dbReference type="AlphaFoldDB" id="C0QQ47"/>
<evidence type="ECO:0000313" key="2">
    <source>
        <dbReference type="EMBL" id="ACO03248.1"/>
    </source>
</evidence>
<dbReference type="InterPro" id="IPR020051">
    <property type="entry name" value="SagB-type_dehydrogenase"/>
</dbReference>
<dbReference type="InterPro" id="IPR029479">
    <property type="entry name" value="Nitroreductase"/>
</dbReference>
<dbReference type="KEGG" id="pmx:PERMA_1006"/>
<dbReference type="PANTHER" id="PTHR43745">
    <property type="entry name" value="NITROREDUCTASE MJ1384-RELATED"/>
    <property type="match status" value="1"/>
</dbReference>
<proteinExistence type="predicted"/>
<reference evidence="2 3" key="1">
    <citation type="journal article" date="2009" name="J. Bacteriol.">
        <title>Complete and draft genome sequences of six members of the Aquificales.</title>
        <authorList>
            <person name="Reysenbach A.L."/>
            <person name="Hamamura N."/>
            <person name="Podar M."/>
            <person name="Griffiths E."/>
            <person name="Ferreira S."/>
            <person name="Hochstein R."/>
            <person name="Heidelberg J."/>
            <person name="Johnson J."/>
            <person name="Mead D."/>
            <person name="Pohorille A."/>
            <person name="Sarmiento M."/>
            <person name="Schweighofer K."/>
            <person name="Seshadri R."/>
            <person name="Voytek M.A."/>
        </authorList>
    </citation>
    <scope>NUCLEOTIDE SEQUENCE [LARGE SCALE GENOMIC DNA]</scope>
    <source>
        <strain evidence="3">DSM 14350 / EX-H1</strain>
    </source>
</reference>
<name>C0QQ47_PERMH</name>
<evidence type="ECO:0000313" key="3">
    <source>
        <dbReference type="Proteomes" id="UP000001366"/>
    </source>
</evidence>
<accession>C0QQ47</accession>
<dbReference type="Proteomes" id="UP000001366">
    <property type="component" value="Chromosome"/>
</dbReference>